<dbReference type="AlphaFoldDB" id="A0A9P5IJ24"/>
<sequence length="142" mass="16930">MEGLQYHTIENAREEFLQRLLNGDDYSYLNTIELSAELAASPYYISEAISHARLQCSDKIDIPESWPEEEIAMESISEKDLIMPWCLNFFSLTEKYWCYYTCIHYGQYHTKCHVSRKEWRPRYADMRLVEMVEDMESDDNSD</sequence>
<proteinExistence type="predicted"/>
<dbReference type="EMBL" id="RCSW01000011">
    <property type="protein sequence ID" value="KAF7942897.1"/>
    <property type="molecule type" value="Genomic_DNA"/>
</dbReference>
<accession>A0A9P5IJ24</accession>
<protein>
    <submittedName>
        <fullName evidence="1">Uncharacterized protein</fullName>
    </submittedName>
</protein>
<gene>
    <name evidence="1" type="ORF">EAE97_006351</name>
</gene>
<reference evidence="1 2" key="1">
    <citation type="journal article" date="2020" name="Genome Biol. Evol.">
        <title>Comparative genomics of Sclerotiniaceae.</title>
        <authorList>
            <person name="Valero Jimenez C.A."/>
            <person name="Steentjes M."/>
            <person name="Scholten O.E."/>
            <person name="Van Kan J.A.L."/>
        </authorList>
    </citation>
    <scope>NUCLEOTIDE SEQUENCE [LARGE SCALE GENOMIC DNA]</scope>
    <source>
        <strain evidence="1 2">MUCL 94</strain>
    </source>
</reference>
<dbReference type="Proteomes" id="UP000710849">
    <property type="component" value="Unassembled WGS sequence"/>
</dbReference>
<name>A0A9P5IJ24_9HELO</name>
<evidence type="ECO:0000313" key="1">
    <source>
        <dbReference type="EMBL" id="KAF7942897.1"/>
    </source>
</evidence>
<organism evidence="1 2">
    <name type="scientific">Botrytis byssoidea</name>
    <dbReference type="NCBI Taxonomy" id="139641"/>
    <lineage>
        <taxon>Eukaryota</taxon>
        <taxon>Fungi</taxon>
        <taxon>Dikarya</taxon>
        <taxon>Ascomycota</taxon>
        <taxon>Pezizomycotina</taxon>
        <taxon>Leotiomycetes</taxon>
        <taxon>Helotiales</taxon>
        <taxon>Sclerotiniaceae</taxon>
        <taxon>Botrytis</taxon>
    </lineage>
</organism>
<comment type="caution">
    <text evidence="1">The sequence shown here is derived from an EMBL/GenBank/DDBJ whole genome shotgun (WGS) entry which is preliminary data.</text>
</comment>
<keyword evidence="2" id="KW-1185">Reference proteome</keyword>
<dbReference type="RefSeq" id="XP_038732571.1">
    <property type="nucleotide sequence ID" value="XM_038876864.1"/>
</dbReference>
<dbReference type="GeneID" id="62149940"/>
<evidence type="ECO:0000313" key="2">
    <source>
        <dbReference type="Proteomes" id="UP000710849"/>
    </source>
</evidence>